<comment type="caution">
    <text evidence="10">The sequence shown here is derived from an EMBL/GenBank/DDBJ whole genome shotgun (WGS) entry which is preliminary data.</text>
</comment>
<keyword evidence="4 7" id="KW-0378">Hydrolase</keyword>
<dbReference type="InterPro" id="IPR010043">
    <property type="entry name" value="UTase/UR"/>
</dbReference>
<feature type="domain" description="ACT" evidence="8">
    <location>
        <begin position="689"/>
        <end position="771"/>
    </location>
</feature>
<dbReference type="Gene3D" id="3.30.460.10">
    <property type="entry name" value="Beta Polymerase, domain 2"/>
    <property type="match status" value="1"/>
</dbReference>
<keyword evidence="3" id="KW-0677">Repeat</keyword>
<dbReference type="SUPFAM" id="SSF109604">
    <property type="entry name" value="HD-domain/PDEase-like"/>
    <property type="match status" value="1"/>
</dbReference>
<comment type="similarity">
    <text evidence="7">Belongs to the GlnD family.</text>
</comment>
<dbReference type="NCBIfam" id="TIGR01693">
    <property type="entry name" value="UTase_glnD"/>
    <property type="match status" value="1"/>
</dbReference>
<dbReference type="SUPFAM" id="SSF81301">
    <property type="entry name" value="Nucleotidyltransferase"/>
    <property type="match status" value="1"/>
</dbReference>
<comment type="cofactor">
    <cofactor evidence="7">
        <name>Mg(2+)</name>
        <dbReference type="ChEBI" id="CHEBI:18420"/>
    </cofactor>
</comment>
<comment type="catalytic activity">
    <reaction evidence="7">
        <text>[protein-PII]-L-tyrosine + UTP = [protein-PII]-uridylyl-L-tyrosine + diphosphate</text>
        <dbReference type="Rhea" id="RHEA:13673"/>
        <dbReference type="Rhea" id="RHEA-COMP:12147"/>
        <dbReference type="Rhea" id="RHEA-COMP:12148"/>
        <dbReference type="ChEBI" id="CHEBI:33019"/>
        <dbReference type="ChEBI" id="CHEBI:46398"/>
        <dbReference type="ChEBI" id="CHEBI:46858"/>
        <dbReference type="ChEBI" id="CHEBI:90602"/>
        <dbReference type="EC" id="2.7.7.59"/>
    </reaction>
</comment>
<dbReference type="SUPFAM" id="SSF81593">
    <property type="entry name" value="Nucleotidyltransferase substrate binding subunit/domain"/>
    <property type="match status" value="1"/>
</dbReference>
<evidence type="ECO:0000256" key="2">
    <source>
        <dbReference type="ARBA" id="ARBA00022695"/>
    </source>
</evidence>
<feature type="region of interest" description="Uridylyltransferase" evidence="7">
    <location>
        <begin position="1"/>
        <end position="334"/>
    </location>
</feature>
<evidence type="ECO:0000256" key="7">
    <source>
        <dbReference type="HAMAP-Rule" id="MF_00277"/>
    </source>
</evidence>
<dbReference type="SMART" id="SM00471">
    <property type="entry name" value="HDc"/>
    <property type="match status" value="1"/>
</dbReference>
<dbReference type="GO" id="GO:0016779">
    <property type="term" value="F:nucleotidyltransferase activity"/>
    <property type="evidence" value="ECO:0007669"/>
    <property type="project" value="UniProtKB-KW"/>
</dbReference>
<comment type="catalytic activity">
    <reaction evidence="7">
        <text>[protein-PII]-uridylyl-L-tyrosine + H2O = [protein-PII]-L-tyrosine + UMP + H(+)</text>
        <dbReference type="Rhea" id="RHEA:48600"/>
        <dbReference type="Rhea" id="RHEA-COMP:12147"/>
        <dbReference type="Rhea" id="RHEA-COMP:12148"/>
        <dbReference type="ChEBI" id="CHEBI:15377"/>
        <dbReference type="ChEBI" id="CHEBI:15378"/>
        <dbReference type="ChEBI" id="CHEBI:46858"/>
        <dbReference type="ChEBI" id="CHEBI:57865"/>
        <dbReference type="ChEBI" id="CHEBI:90602"/>
    </reaction>
</comment>
<keyword evidence="6 7" id="KW-0511">Multifunctional enzyme</keyword>
<gene>
    <name evidence="7 10" type="primary">glnD</name>
    <name evidence="10" type="ORF">GCM10007925_21980</name>
</gene>
<dbReference type="InterPro" id="IPR013546">
    <property type="entry name" value="PII_UdlTrfase/GS_AdlTrfase"/>
</dbReference>
<evidence type="ECO:0000259" key="9">
    <source>
        <dbReference type="PROSITE" id="PS51831"/>
    </source>
</evidence>
<name>A0ABQ5Z973_9SPHN</name>
<dbReference type="SUPFAM" id="SSF55021">
    <property type="entry name" value="ACT-like"/>
    <property type="match status" value="2"/>
</dbReference>
<keyword evidence="11" id="KW-1185">Reference proteome</keyword>
<protein>
    <recommendedName>
        <fullName evidence="7">Bifunctional uridylyltransferase/uridylyl-removing enzyme</fullName>
        <shortName evidence="7">UTase/UR</shortName>
    </recommendedName>
    <alternativeName>
        <fullName evidence="7">Bifunctional [protein-PII] modification enzyme</fullName>
    </alternativeName>
    <alternativeName>
        <fullName evidence="7">Bifunctional nitrogen sensor protein</fullName>
    </alternativeName>
    <domain>
        <recommendedName>
            <fullName evidence="7">[Protein-PII] uridylyltransferase</fullName>
            <shortName evidence="7">PII uridylyltransferase</shortName>
            <shortName evidence="7">UTase</shortName>
            <ecNumber evidence="7">2.7.7.59</ecNumber>
        </recommendedName>
    </domain>
    <domain>
        <recommendedName>
            <fullName evidence="7">[Protein-PII]-UMP uridylyl-removing enzyme</fullName>
            <shortName evidence="7">UR</shortName>
            <ecNumber evidence="7">3.1.4.-</ecNumber>
        </recommendedName>
    </domain>
</protein>
<dbReference type="Gene3D" id="1.10.3090.10">
    <property type="entry name" value="cca-adding enzyme, domain 2"/>
    <property type="match status" value="1"/>
</dbReference>
<evidence type="ECO:0000313" key="10">
    <source>
        <dbReference type="EMBL" id="GLR48482.1"/>
    </source>
</evidence>
<dbReference type="CDD" id="cd04900">
    <property type="entry name" value="ACT_UUR-like_1"/>
    <property type="match status" value="1"/>
</dbReference>
<keyword evidence="2 7" id="KW-0548">Nucleotidyltransferase</keyword>
<dbReference type="InterPro" id="IPR043519">
    <property type="entry name" value="NT_sf"/>
</dbReference>
<evidence type="ECO:0000256" key="5">
    <source>
        <dbReference type="ARBA" id="ARBA00022842"/>
    </source>
</evidence>
<dbReference type="InterPro" id="IPR045865">
    <property type="entry name" value="ACT-like_dom_sf"/>
</dbReference>
<dbReference type="CDD" id="cd05401">
    <property type="entry name" value="NT_GlnE_GlnD_like"/>
    <property type="match status" value="1"/>
</dbReference>
<organism evidence="10 11">
    <name type="scientific">Sphingomonas astaxanthinifaciens DSM 22298</name>
    <dbReference type="NCBI Taxonomy" id="1123267"/>
    <lineage>
        <taxon>Bacteria</taxon>
        <taxon>Pseudomonadati</taxon>
        <taxon>Pseudomonadota</taxon>
        <taxon>Alphaproteobacteria</taxon>
        <taxon>Sphingomonadales</taxon>
        <taxon>Sphingomonadaceae</taxon>
        <taxon>Sphingomonas</taxon>
    </lineage>
</organism>
<feature type="domain" description="ACT" evidence="8">
    <location>
        <begin position="794"/>
        <end position="872"/>
    </location>
</feature>
<dbReference type="Proteomes" id="UP001156703">
    <property type="component" value="Unassembled WGS sequence"/>
</dbReference>
<dbReference type="PANTHER" id="PTHR47320:SF1">
    <property type="entry name" value="BIFUNCTIONAL URIDYLYLTRANSFERASE_URIDYLYL-REMOVING ENZYME"/>
    <property type="match status" value="1"/>
</dbReference>
<evidence type="ECO:0000256" key="1">
    <source>
        <dbReference type="ARBA" id="ARBA00022679"/>
    </source>
</evidence>
<reference evidence="11" key="1">
    <citation type="journal article" date="2019" name="Int. J. Syst. Evol. Microbiol.">
        <title>The Global Catalogue of Microorganisms (GCM) 10K type strain sequencing project: providing services to taxonomists for standard genome sequencing and annotation.</title>
        <authorList>
            <consortium name="The Broad Institute Genomics Platform"/>
            <consortium name="The Broad Institute Genome Sequencing Center for Infectious Disease"/>
            <person name="Wu L."/>
            <person name="Ma J."/>
        </authorList>
    </citation>
    <scope>NUCLEOTIDE SEQUENCE [LARGE SCALE GENOMIC DNA]</scope>
    <source>
        <strain evidence="11">NBRC 102146</strain>
    </source>
</reference>
<dbReference type="Pfam" id="PF01966">
    <property type="entry name" value="HD"/>
    <property type="match status" value="1"/>
</dbReference>
<feature type="domain" description="HD" evidence="9">
    <location>
        <begin position="449"/>
        <end position="571"/>
    </location>
</feature>
<dbReference type="EC" id="2.7.7.59" evidence="7"/>
<comment type="domain">
    <text evidence="7">Has four distinct domains: an N-terminal nucleotidyltransferase (NT) domain responsible for UTase activity, a central HD domain that encodes UR activity, and two C-terminal ACT domains that seem to have a role in glutamine sensing.</text>
</comment>
<dbReference type="EC" id="3.1.4.-" evidence="7"/>
<comment type="function">
    <text evidence="7">Modifies, by uridylylation and deuridylylation, the PII regulatory proteins (GlnB and homologs), in response to the nitrogen status of the cell that GlnD senses through the glutamine level. Under low glutamine levels, catalyzes the conversion of the PII proteins and UTP to PII-UMP and PPi, while under higher glutamine levels, GlnD hydrolyzes PII-UMP to PII and UMP (deuridylylation). Thus, controls uridylylation state and activity of the PII proteins, and plays an important role in the regulation of nitrogen metabolism.</text>
</comment>
<sequence length="872" mass="96433">MTALAERLDQARSAIFAAMDDCPSEGRQHAAAFARAIDDLVRAAFADALAAYPNANPSAAEKVSLVALGGYGRAEMAPFSDVDLMFLVPQPRTPWCEQVIEATLYALWDARLKVGQAIRTPAELLNLSRADLTVRTAMLESRFVDGDRALYEETAERFRREIVAGTAAEFVTAKLAERDERHEKFGDSRYLVEPNVKNGKGGLRDLHTLLWVGRYVHGVRSAEELVGAGLLTQAEYARFDRAMRFFWSVRCLLHRAAGRAEERLSFTHQRELAAALRYADRPGKSAVERFMHMYFLQARTVGDLTGQFLAQLDAQLGAKGRRFALPTFLRRPRRLGGFVVDRGRLALPHDRYLRDDPKRLLALFATAAREKMEVHPSAMRAATRDARLVDQVRDDPEANALFLEVLTSRDQPELVLRWMNEANVFGRFVPDFRRVVAQMQFDMYHHYTVDEHTIRAVGLLAAIERGEYAEDHPLATALFRQIGSRRVLYVAVLLHDIAKGRKGDHSILGEEVARELCPRLGLDAGETDTVAWLVRHHLLLSRTAFKRDLADPKTIDDFTAEVQSPERLRLLLLLTVVDIRAVGPGVWTEWKRRLIQSLYDLAEERLRLGHKQRGRAEEVAARQATLRAALGWSDKAAAAHARRLPDSYWLAEPGDWILDNARQIAEAEAADGERRPSIRIEGEDSGATRVSIFAPDRPGLFYRICAGLAAAGAGIVGARIHTTRDGMALDNLLVQDGQGRPYTDRRRRARLARALTAAVGSEALAPLAAGQATNVFGLAPSVTVADGASRRFTVVEVRASDRTGLLAALAHAIHGIGQVVHSAHIATYGEKAVDVFYLTNAEGQKLDPTEVAALRAALLAAASDPDPQSAAA</sequence>
<evidence type="ECO:0000259" key="8">
    <source>
        <dbReference type="PROSITE" id="PS51671"/>
    </source>
</evidence>
<dbReference type="InterPro" id="IPR006674">
    <property type="entry name" value="HD_domain"/>
</dbReference>
<dbReference type="NCBIfam" id="NF003467">
    <property type="entry name" value="PRK05092.1"/>
    <property type="match status" value="1"/>
</dbReference>
<dbReference type="CDD" id="cd04899">
    <property type="entry name" value="ACT_ACR-UUR-like_2"/>
    <property type="match status" value="1"/>
</dbReference>
<dbReference type="Pfam" id="PF08335">
    <property type="entry name" value="GlnD_UR_UTase"/>
    <property type="match status" value="1"/>
</dbReference>
<dbReference type="PIRSF" id="PIRSF006288">
    <property type="entry name" value="PII_uridyltransf"/>
    <property type="match status" value="1"/>
</dbReference>
<accession>A0ABQ5Z973</accession>
<dbReference type="InterPro" id="IPR003607">
    <property type="entry name" value="HD/PDEase_dom"/>
</dbReference>
<dbReference type="CDD" id="cd00077">
    <property type="entry name" value="HDc"/>
    <property type="match status" value="1"/>
</dbReference>
<comment type="caution">
    <text evidence="7">Lacks conserved residue(s) required for the propagation of feature annotation.</text>
</comment>
<proteinExistence type="inferred from homology"/>
<comment type="activity regulation">
    <text evidence="7">Uridylyltransferase (UTase) activity is inhibited by glutamine, while glutamine activates uridylyl-removing (UR) activity.</text>
</comment>
<evidence type="ECO:0000256" key="6">
    <source>
        <dbReference type="ARBA" id="ARBA00023268"/>
    </source>
</evidence>
<dbReference type="PANTHER" id="PTHR47320">
    <property type="entry name" value="BIFUNCTIONAL URIDYLYLTRANSFERASE/URIDYLYL-REMOVING ENZYME"/>
    <property type="match status" value="1"/>
</dbReference>
<evidence type="ECO:0000256" key="4">
    <source>
        <dbReference type="ARBA" id="ARBA00022801"/>
    </source>
</evidence>
<keyword evidence="5 7" id="KW-0460">Magnesium</keyword>
<dbReference type="PROSITE" id="PS51671">
    <property type="entry name" value="ACT"/>
    <property type="match status" value="2"/>
</dbReference>
<dbReference type="InterPro" id="IPR002912">
    <property type="entry name" value="ACT_dom"/>
</dbReference>
<dbReference type="EMBL" id="BSOO01000026">
    <property type="protein sequence ID" value="GLR48482.1"/>
    <property type="molecule type" value="Genomic_DNA"/>
</dbReference>
<evidence type="ECO:0000313" key="11">
    <source>
        <dbReference type="Proteomes" id="UP001156703"/>
    </source>
</evidence>
<dbReference type="RefSeq" id="WP_051676653.1">
    <property type="nucleotide sequence ID" value="NZ_BSOO01000026.1"/>
</dbReference>
<keyword evidence="1 7" id="KW-0808">Transferase</keyword>
<dbReference type="PROSITE" id="PS51831">
    <property type="entry name" value="HD"/>
    <property type="match status" value="1"/>
</dbReference>
<dbReference type="HAMAP" id="MF_00277">
    <property type="entry name" value="PII_uridylyl_transf"/>
    <property type="match status" value="1"/>
</dbReference>
<evidence type="ECO:0000256" key="3">
    <source>
        <dbReference type="ARBA" id="ARBA00022737"/>
    </source>
</evidence>